<dbReference type="AlphaFoldDB" id="A0A8X6GV83"/>
<accession>A0A8X6GV83</accession>
<evidence type="ECO:0000313" key="3">
    <source>
        <dbReference type="Proteomes" id="UP000887116"/>
    </source>
</evidence>
<feature type="non-terminal residue" evidence="2">
    <location>
        <position position="1"/>
    </location>
</feature>
<gene>
    <name evidence="2" type="primary">AVEN_175823_1</name>
    <name evidence="2" type="ORF">TNCT_29011</name>
</gene>
<keyword evidence="3" id="KW-1185">Reference proteome</keyword>
<evidence type="ECO:0000313" key="2">
    <source>
        <dbReference type="EMBL" id="GFR11863.1"/>
    </source>
</evidence>
<protein>
    <submittedName>
        <fullName evidence="2">SERTA domain-containing protein</fullName>
    </submittedName>
</protein>
<proteinExistence type="predicted"/>
<dbReference type="OrthoDB" id="8735401at2759"/>
<name>A0A8X6GV83_TRICU</name>
<evidence type="ECO:0000256" key="1">
    <source>
        <dbReference type="SAM" id="MobiDB-lite"/>
    </source>
</evidence>
<reference evidence="2" key="1">
    <citation type="submission" date="2020-07" db="EMBL/GenBank/DDBJ databases">
        <title>Multicomponent nature underlies the extraordinary mechanical properties of spider dragline silk.</title>
        <authorList>
            <person name="Kono N."/>
            <person name="Nakamura H."/>
            <person name="Mori M."/>
            <person name="Yoshida Y."/>
            <person name="Ohtoshi R."/>
            <person name="Malay A.D."/>
            <person name="Moran D.A.P."/>
            <person name="Tomita M."/>
            <person name="Numata K."/>
            <person name="Arakawa K."/>
        </authorList>
    </citation>
    <scope>NUCLEOTIDE SEQUENCE</scope>
</reference>
<organism evidence="2 3">
    <name type="scientific">Trichonephila clavata</name>
    <name type="common">Joro spider</name>
    <name type="synonym">Nephila clavata</name>
    <dbReference type="NCBI Taxonomy" id="2740835"/>
    <lineage>
        <taxon>Eukaryota</taxon>
        <taxon>Metazoa</taxon>
        <taxon>Ecdysozoa</taxon>
        <taxon>Arthropoda</taxon>
        <taxon>Chelicerata</taxon>
        <taxon>Arachnida</taxon>
        <taxon>Araneae</taxon>
        <taxon>Araneomorphae</taxon>
        <taxon>Entelegynae</taxon>
        <taxon>Araneoidea</taxon>
        <taxon>Nephilidae</taxon>
        <taxon>Trichonephila</taxon>
    </lineage>
</organism>
<dbReference type="Proteomes" id="UP000887116">
    <property type="component" value="Unassembled WGS sequence"/>
</dbReference>
<dbReference type="EMBL" id="BMAO01006830">
    <property type="protein sequence ID" value="GFR11863.1"/>
    <property type="molecule type" value="Genomic_DNA"/>
</dbReference>
<comment type="caution">
    <text evidence="2">The sequence shown here is derived from an EMBL/GenBank/DDBJ whole genome shotgun (WGS) entry which is preliminary data.</text>
</comment>
<sequence>FQHSCRSHVSYLSHPRGLKRKHPEDSEDEDPPQPVRHSPIRSIRKDMERDGIQVNGLTRESNFPIWSIVNNPNNQVSNLDPPPNTNLDILSGYPNVSGVDRPPTACCDTL</sequence>
<feature type="region of interest" description="Disordered" evidence="1">
    <location>
        <begin position="1"/>
        <end position="56"/>
    </location>
</feature>